<proteinExistence type="predicted"/>
<dbReference type="InterPro" id="IPR036028">
    <property type="entry name" value="SH3-like_dom_sf"/>
</dbReference>
<keyword evidence="5 9" id="KW-1133">Transmembrane helix</keyword>
<evidence type="ECO:0000313" key="11">
    <source>
        <dbReference type="EMBL" id="TQE93803.1"/>
    </source>
</evidence>
<evidence type="ECO:0000313" key="12">
    <source>
        <dbReference type="Proteomes" id="UP000317371"/>
    </source>
</evidence>
<keyword evidence="7 9" id="KW-0472">Membrane</keyword>
<evidence type="ECO:0000256" key="7">
    <source>
        <dbReference type="ARBA" id="ARBA00023136"/>
    </source>
</evidence>
<evidence type="ECO:0000256" key="8">
    <source>
        <dbReference type="SAM" id="MobiDB-lite"/>
    </source>
</evidence>
<keyword evidence="3" id="KW-0378">Hydrolase</keyword>
<protein>
    <submittedName>
        <fullName evidence="11">SH3 domain-containing protein</fullName>
    </submittedName>
</protein>
<comment type="caution">
    <text evidence="11">The sequence shown here is derived from an EMBL/GenBank/DDBJ whole genome shotgun (WGS) entry which is preliminary data.</text>
</comment>
<organism evidence="11 12">
    <name type="scientific">Litorilinea aerophila</name>
    <dbReference type="NCBI Taxonomy" id="1204385"/>
    <lineage>
        <taxon>Bacteria</taxon>
        <taxon>Bacillati</taxon>
        <taxon>Chloroflexota</taxon>
        <taxon>Caldilineae</taxon>
        <taxon>Caldilineales</taxon>
        <taxon>Caldilineaceae</taxon>
        <taxon>Litorilinea</taxon>
    </lineage>
</organism>
<keyword evidence="2 9" id="KW-0812">Transmembrane</keyword>
<dbReference type="EMBL" id="VIGC01000032">
    <property type="protein sequence ID" value="TQE93803.1"/>
    <property type="molecule type" value="Genomic_DNA"/>
</dbReference>
<accession>A0A540VCK0</accession>
<dbReference type="GO" id="GO:0004559">
    <property type="term" value="F:alpha-mannosidase activity"/>
    <property type="evidence" value="ECO:0007669"/>
    <property type="project" value="TreeGrafter"/>
</dbReference>
<name>A0A540VCK0_9CHLR</name>
<dbReference type="AlphaFoldDB" id="A0A540VCK0"/>
<keyword evidence="12" id="KW-1185">Reference proteome</keyword>
<dbReference type="InterPro" id="IPR003646">
    <property type="entry name" value="SH3-like_bac-type"/>
</dbReference>
<evidence type="ECO:0000256" key="4">
    <source>
        <dbReference type="ARBA" id="ARBA00022968"/>
    </source>
</evidence>
<feature type="region of interest" description="Disordered" evidence="8">
    <location>
        <begin position="477"/>
        <end position="501"/>
    </location>
</feature>
<comment type="subcellular location">
    <subcellularLocation>
        <location evidence="1">Golgi apparatus membrane</location>
        <topology evidence="1">Single-pass type II membrane protein</topology>
    </subcellularLocation>
</comment>
<evidence type="ECO:0000259" key="10">
    <source>
        <dbReference type="PROSITE" id="PS51781"/>
    </source>
</evidence>
<dbReference type="PANTHER" id="PTHR13572">
    <property type="entry name" value="ENDO-ALPHA-1,2-MANNOSIDASE"/>
    <property type="match status" value="1"/>
</dbReference>
<sequence>MEADMLGSAFVDTQSNHPSNTFGASLPLASSTPDAPIQLRLGWRIFLTLVLLSLLALLGLWLSPDTLKAAPSSRPAAQSSGDPLVLAFYYTWFDEQTWTYDRLSDLPAQPYASRDREVMGRHIQQAQGAGIDAFLVAWYGPHGDSNQTEPNLAAMLDEAAARGFRIGILFETDSPFLGNVGAVTDALQQALSRHASHPAYLRVDGRPVLFFWRPTLYSVDTWQAIRQQVDPGHTSIWIGEGVDTSYLAVFDGHHLYSNTWNPPADLYSVNQKFAGQVAAARERFGSYKFWVATVMPGYNDVRIRPGVGFVQDREGGNYFARSWQAAMASNPNWIVINSFNEWPEGTYIEPSAAFGEQYLALAGQWSGQFKAGGGVAVAAAQVPAPPPPTPTPLPTPAVPTAYVTVFLLNLRAGPGTDYPILDQLAQGTALPITGHHPTWPEWWQVEYGGQTGWVYAPMVQTAGPLEQVPLLPVEAVPQAPTPTATPEPATEALPSQPLAQTTSQTSFQLAFQMSPVHAADMAPVKPVLSH</sequence>
<dbReference type="SUPFAM" id="SSF50044">
    <property type="entry name" value="SH3-domain"/>
    <property type="match status" value="1"/>
</dbReference>
<reference evidence="11 12" key="1">
    <citation type="submission" date="2019-06" db="EMBL/GenBank/DDBJ databases">
        <title>Genome sequence of Litorilinea aerophila BAA-2444.</title>
        <authorList>
            <person name="Maclea K.S."/>
            <person name="Maurais E.G."/>
            <person name="Iannazzi L.C."/>
        </authorList>
    </citation>
    <scope>NUCLEOTIDE SEQUENCE [LARGE SCALE GENOMIC DNA]</scope>
    <source>
        <strain evidence="11 12">ATCC BAA-2444</strain>
    </source>
</reference>
<keyword evidence="6" id="KW-0333">Golgi apparatus</keyword>
<evidence type="ECO:0000256" key="9">
    <source>
        <dbReference type="SAM" id="Phobius"/>
    </source>
</evidence>
<dbReference type="SMART" id="SM00287">
    <property type="entry name" value="SH3b"/>
    <property type="match status" value="1"/>
</dbReference>
<gene>
    <name evidence="11" type="ORF">FKZ61_19445</name>
</gene>
<dbReference type="PROSITE" id="PS51781">
    <property type="entry name" value="SH3B"/>
    <property type="match status" value="1"/>
</dbReference>
<evidence type="ECO:0000256" key="5">
    <source>
        <dbReference type="ARBA" id="ARBA00022989"/>
    </source>
</evidence>
<feature type="transmembrane region" description="Helical" evidence="9">
    <location>
        <begin position="41"/>
        <end position="62"/>
    </location>
</feature>
<dbReference type="Proteomes" id="UP000317371">
    <property type="component" value="Unassembled WGS sequence"/>
</dbReference>
<evidence type="ECO:0000256" key="6">
    <source>
        <dbReference type="ARBA" id="ARBA00023034"/>
    </source>
</evidence>
<evidence type="ECO:0000256" key="2">
    <source>
        <dbReference type="ARBA" id="ARBA00022692"/>
    </source>
</evidence>
<evidence type="ECO:0000256" key="1">
    <source>
        <dbReference type="ARBA" id="ARBA00004323"/>
    </source>
</evidence>
<dbReference type="InterPro" id="IPR026071">
    <property type="entry name" value="Glyco_Hydrolase_99"/>
</dbReference>
<dbReference type="PANTHER" id="PTHR13572:SF4">
    <property type="entry name" value="RE57134P"/>
    <property type="match status" value="1"/>
</dbReference>
<dbReference type="InParanoid" id="A0A540VCK0"/>
<feature type="domain" description="SH3b" evidence="10">
    <location>
        <begin position="398"/>
        <end position="463"/>
    </location>
</feature>
<dbReference type="Gene3D" id="2.30.30.40">
    <property type="entry name" value="SH3 Domains"/>
    <property type="match status" value="1"/>
</dbReference>
<dbReference type="Pfam" id="PF08239">
    <property type="entry name" value="SH3_3"/>
    <property type="match status" value="1"/>
</dbReference>
<keyword evidence="4" id="KW-0735">Signal-anchor</keyword>
<dbReference type="OrthoDB" id="9816424at2"/>
<dbReference type="Pfam" id="PF16317">
    <property type="entry name" value="Glyco_hydro_99"/>
    <property type="match status" value="1"/>
</dbReference>
<evidence type="ECO:0000256" key="3">
    <source>
        <dbReference type="ARBA" id="ARBA00022801"/>
    </source>
</evidence>
<dbReference type="Gene3D" id="3.20.20.80">
    <property type="entry name" value="Glycosidases"/>
    <property type="match status" value="1"/>
</dbReference>